<feature type="domain" description="PRC-barrel" evidence="1">
    <location>
        <begin position="431"/>
        <end position="504"/>
    </location>
</feature>
<dbReference type="Proteomes" id="UP000466730">
    <property type="component" value="Unassembled WGS sequence"/>
</dbReference>
<feature type="domain" description="PRC-barrel" evidence="1">
    <location>
        <begin position="314"/>
        <end position="364"/>
    </location>
</feature>
<name>A0A844BID2_9RHOB</name>
<sequence length="515" mass="55116">MLLPLTRPENAGLRLGASPQGRQAAVFGPIFAQARIGRRRGPGRRRFTLPAGRLQACRAIPPVRSDAAGHRGPFFLDPVPGHVQVLSGHGRPPFRRRWSPLQRLPSRTRSTVAVQRWTCDISDRPLTGALAQPGRHRADGGYRCPAVTGLMHVGEGPYLPKGRETFAASRLRPGTAVPCAAVRGAAQPGAFIGKGNAPCYRALSSCRANTQTVVDLPLARGGLQMKRLLSTTALLLALGLPSVMLAQNTPAPERATQSQSAGMAGFLTQRSQSDLFASELMGHDVHARRVSADGSAARTGAMATVSRADLDDMDNIGQINEIVLSHDGQVRALVIGVGGVLGMGERDVAVTMDQVTFASDPDDRAQMHVIVNVSAEMLEGSPAYDRSSMIDGEPADRTVVATTDRTALARPELIRDGYHVVDATRVTSDMLVGATVYDPSDTYVGTVEDLFLDADGAITNVIIDFGGFLGLGSHQVSLRFDELTVLTNDRATDMRVYVDATKEQVQSLPQYEAMN</sequence>
<dbReference type="InterPro" id="IPR027275">
    <property type="entry name" value="PRC-brl_dom"/>
</dbReference>
<accession>A0A844BID2</accession>
<comment type="caution">
    <text evidence="2">The sequence shown here is derived from an EMBL/GenBank/DDBJ whole genome shotgun (WGS) entry which is preliminary data.</text>
</comment>
<gene>
    <name evidence="2" type="ORF">GH815_14655</name>
</gene>
<organism evidence="2 3">
    <name type="scientific">Rhodovulum strictum</name>
    <dbReference type="NCBI Taxonomy" id="58314"/>
    <lineage>
        <taxon>Bacteria</taxon>
        <taxon>Pseudomonadati</taxon>
        <taxon>Pseudomonadota</taxon>
        <taxon>Alphaproteobacteria</taxon>
        <taxon>Rhodobacterales</taxon>
        <taxon>Paracoccaceae</taxon>
        <taxon>Rhodovulum</taxon>
    </lineage>
</organism>
<dbReference type="InterPro" id="IPR011033">
    <property type="entry name" value="PRC_barrel-like_sf"/>
</dbReference>
<proteinExistence type="predicted"/>
<evidence type="ECO:0000313" key="2">
    <source>
        <dbReference type="EMBL" id="MRH22228.1"/>
    </source>
</evidence>
<protein>
    <recommendedName>
        <fullName evidence="1">PRC-barrel domain-containing protein</fullName>
    </recommendedName>
</protein>
<dbReference type="OrthoDB" id="7876889at2"/>
<keyword evidence="3" id="KW-1185">Reference proteome</keyword>
<dbReference type="PANTHER" id="PTHR36505:SF1">
    <property type="entry name" value="BLR1072 PROTEIN"/>
    <property type="match status" value="1"/>
</dbReference>
<dbReference type="EMBL" id="WJPO01000026">
    <property type="protein sequence ID" value="MRH22228.1"/>
    <property type="molecule type" value="Genomic_DNA"/>
</dbReference>
<reference evidence="2 3" key="1">
    <citation type="submission" date="2019-11" db="EMBL/GenBank/DDBJ databases">
        <title>Draft Whole-Genome sequence of the marine photosynthetic bacterium Rhodovulum strictum DSM 11289.</title>
        <authorList>
            <person name="Kyndt J.A."/>
            <person name="Meyer T.E."/>
        </authorList>
    </citation>
    <scope>NUCLEOTIDE SEQUENCE [LARGE SCALE GENOMIC DNA]</scope>
    <source>
        <strain evidence="2 3">DSM 11289</strain>
    </source>
</reference>
<evidence type="ECO:0000259" key="1">
    <source>
        <dbReference type="Pfam" id="PF05239"/>
    </source>
</evidence>
<dbReference type="Gene3D" id="2.30.30.240">
    <property type="entry name" value="PRC-barrel domain"/>
    <property type="match status" value="2"/>
</dbReference>
<dbReference type="SUPFAM" id="SSF50346">
    <property type="entry name" value="PRC-barrel domain"/>
    <property type="match status" value="2"/>
</dbReference>
<evidence type="ECO:0000313" key="3">
    <source>
        <dbReference type="Proteomes" id="UP000466730"/>
    </source>
</evidence>
<dbReference type="Pfam" id="PF05239">
    <property type="entry name" value="PRC"/>
    <property type="match status" value="2"/>
</dbReference>
<dbReference type="AlphaFoldDB" id="A0A844BID2"/>
<dbReference type="PANTHER" id="PTHR36505">
    <property type="entry name" value="BLR1072 PROTEIN"/>
    <property type="match status" value="1"/>
</dbReference>